<feature type="compositionally biased region" description="Basic and acidic residues" evidence="12">
    <location>
        <begin position="739"/>
        <end position="750"/>
    </location>
</feature>
<gene>
    <name evidence="16" type="ORF">FOB64_001544</name>
</gene>
<evidence type="ECO:0000256" key="8">
    <source>
        <dbReference type="ARBA" id="ARBA00023242"/>
    </source>
</evidence>
<proteinExistence type="inferred from homology"/>
<evidence type="ECO:0000259" key="13">
    <source>
        <dbReference type="PROSITE" id="PS51192"/>
    </source>
</evidence>
<feature type="region of interest" description="Disordered" evidence="12">
    <location>
        <begin position="1"/>
        <end position="220"/>
    </location>
</feature>
<dbReference type="Proteomes" id="UP000536275">
    <property type="component" value="Unassembled WGS sequence"/>
</dbReference>
<keyword evidence="3" id="KW-0547">Nucleotide-binding</keyword>
<keyword evidence="7" id="KW-0508">mRNA splicing</keyword>
<keyword evidence="7" id="KW-0507">mRNA processing</keyword>
<protein>
    <recommendedName>
        <fullName evidence="2">RNA helicase</fullName>
        <ecNumber evidence="2">3.6.4.13</ecNumber>
    </recommendedName>
</protein>
<feature type="region of interest" description="Disordered" evidence="12">
    <location>
        <begin position="727"/>
        <end position="754"/>
    </location>
</feature>
<keyword evidence="5 16" id="KW-0347">Helicase</keyword>
<dbReference type="InterPro" id="IPR000629">
    <property type="entry name" value="RNA-helicase_DEAD-box_CS"/>
</dbReference>
<dbReference type="EMBL" id="JABWAD010000021">
    <property type="protein sequence ID" value="KAF6071134.1"/>
    <property type="molecule type" value="Genomic_DNA"/>
</dbReference>
<dbReference type="PROSITE" id="PS00039">
    <property type="entry name" value="DEAD_ATP_HELICASE"/>
    <property type="match status" value="1"/>
</dbReference>
<evidence type="ECO:0000256" key="6">
    <source>
        <dbReference type="ARBA" id="ARBA00022840"/>
    </source>
</evidence>
<feature type="domain" description="Helicase C-terminal" evidence="14">
    <location>
        <begin position="540"/>
        <end position="690"/>
    </location>
</feature>
<dbReference type="EC" id="3.6.4.13" evidence="2"/>
<evidence type="ECO:0000313" key="16">
    <source>
        <dbReference type="EMBL" id="KAF6071134.1"/>
    </source>
</evidence>
<keyword evidence="4" id="KW-0378">Hydrolase</keyword>
<dbReference type="AlphaFoldDB" id="A0A8H6C4F2"/>
<comment type="similarity">
    <text evidence="9">Belongs to the DEAD box helicase family. DDX46/PRP5 subfamily.</text>
</comment>
<name>A0A8H6C4F2_CANAX</name>
<evidence type="ECO:0000256" key="4">
    <source>
        <dbReference type="ARBA" id="ARBA00022801"/>
    </source>
</evidence>
<dbReference type="PROSITE" id="PS51192">
    <property type="entry name" value="HELICASE_ATP_BIND_1"/>
    <property type="match status" value="1"/>
</dbReference>
<feature type="compositionally biased region" description="Basic and acidic residues" evidence="12">
    <location>
        <begin position="173"/>
        <end position="188"/>
    </location>
</feature>
<evidence type="ECO:0000256" key="2">
    <source>
        <dbReference type="ARBA" id="ARBA00012552"/>
    </source>
</evidence>
<keyword evidence="6" id="KW-0067">ATP-binding</keyword>
<dbReference type="GO" id="GO:0003676">
    <property type="term" value="F:nucleic acid binding"/>
    <property type="evidence" value="ECO:0007669"/>
    <property type="project" value="InterPro"/>
</dbReference>
<dbReference type="InterPro" id="IPR014014">
    <property type="entry name" value="RNA_helicase_DEAD_Q_motif"/>
</dbReference>
<feature type="compositionally biased region" description="Basic and acidic residues" evidence="12">
    <location>
        <begin position="27"/>
        <end position="45"/>
    </location>
</feature>
<evidence type="ECO:0000256" key="7">
    <source>
        <dbReference type="ARBA" id="ARBA00023187"/>
    </source>
</evidence>
<feature type="domain" description="DEAD-box RNA helicase Q" evidence="15">
    <location>
        <begin position="293"/>
        <end position="322"/>
    </location>
</feature>
<dbReference type="InterPro" id="IPR001650">
    <property type="entry name" value="Helicase_C-like"/>
</dbReference>
<dbReference type="GO" id="GO:0005524">
    <property type="term" value="F:ATP binding"/>
    <property type="evidence" value="ECO:0007669"/>
    <property type="project" value="UniProtKB-KW"/>
</dbReference>
<feature type="compositionally biased region" description="Basic and acidic residues" evidence="12">
    <location>
        <begin position="58"/>
        <end position="67"/>
    </location>
</feature>
<dbReference type="SMART" id="SM00487">
    <property type="entry name" value="DEXDc"/>
    <property type="match status" value="1"/>
</dbReference>
<dbReference type="Pfam" id="PF23469">
    <property type="entry name" value="KH_12"/>
    <property type="match status" value="1"/>
</dbReference>
<dbReference type="InterPro" id="IPR014001">
    <property type="entry name" value="Helicase_ATP-bd"/>
</dbReference>
<reference evidence="16 17" key="1">
    <citation type="submission" date="2020-03" db="EMBL/GenBank/DDBJ databases">
        <title>FDA dAtabase for Regulatory Grade micrObial Sequences (FDA-ARGOS): Supporting development and validation of Infectious Disease Dx tests.</title>
        <authorList>
            <person name="Campos J."/>
            <person name="Goldberg B."/>
            <person name="Tallon L."/>
            <person name="Sadzewicz L."/>
            <person name="Vavikolanu K."/>
            <person name="Mehta A."/>
            <person name="Aluvathingal J."/>
            <person name="Nadendla S."/>
            <person name="Nandy P."/>
            <person name="Geyer C."/>
            <person name="Yan Y."/>
            <person name="Sichtig H."/>
        </authorList>
    </citation>
    <scope>NUCLEOTIDE SEQUENCE [LARGE SCALE GENOMIC DNA]</scope>
    <source>
        <strain evidence="16 17">FDAARGOS_656</strain>
    </source>
</reference>
<dbReference type="GO" id="GO:0005634">
    <property type="term" value="C:nucleus"/>
    <property type="evidence" value="ECO:0007669"/>
    <property type="project" value="UniProtKB-SubCell"/>
</dbReference>
<evidence type="ECO:0000256" key="10">
    <source>
        <dbReference type="ARBA" id="ARBA00047984"/>
    </source>
</evidence>
<dbReference type="Gene3D" id="3.40.50.300">
    <property type="entry name" value="P-loop containing nucleotide triphosphate hydrolases"/>
    <property type="match status" value="2"/>
</dbReference>
<comment type="caution">
    <text evidence="16">The sequence shown here is derived from an EMBL/GenBank/DDBJ whole genome shotgun (WGS) entry which is preliminary data.</text>
</comment>
<evidence type="ECO:0000256" key="12">
    <source>
        <dbReference type="SAM" id="MobiDB-lite"/>
    </source>
</evidence>
<comment type="subcellular location">
    <subcellularLocation>
        <location evidence="1">Nucleus</location>
    </subcellularLocation>
</comment>
<feature type="short sequence motif" description="Q motif" evidence="11">
    <location>
        <begin position="293"/>
        <end position="322"/>
    </location>
</feature>
<accession>A0A8H6C4F2</accession>
<dbReference type="CDD" id="cd17953">
    <property type="entry name" value="DEADc_DDX46"/>
    <property type="match status" value="1"/>
</dbReference>
<dbReference type="SMART" id="SM00490">
    <property type="entry name" value="HELICc"/>
    <property type="match status" value="1"/>
</dbReference>
<dbReference type="GO" id="GO:0008380">
    <property type="term" value="P:RNA splicing"/>
    <property type="evidence" value="ECO:0007669"/>
    <property type="project" value="UniProtKB-KW"/>
</dbReference>
<evidence type="ECO:0000259" key="14">
    <source>
        <dbReference type="PROSITE" id="PS51194"/>
    </source>
</evidence>
<comment type="catalytic activity">
    <reaction evidence="10">
        <text>ATP + H2O = ADP + phosphate + H(+)</text>
        <dbReference type="Rhea" id="RHEA:13065"/>
        <dbReference type="ChEBI" id="CHEBI:15377"/>
        <dbReference type="ChEBI" id="CHEBI:15378"/>
        <dbReference type="ChEBI" id="CHEBI:30616"/>
        <dbReference type="ChEBI" id="CHEBI:43474"/>
        <dbReference type="ChEBI" id="CHEBI:456216"/>
        <dbReference type="EC" id="3.6.4.13"/>
    </reaction>
</comment>
<feature type="domain" description="Helicase ATP-binding" evidence="13">
    <location>
        <begin position="325"/>
        <end position="504"/>
    </location>
</feature>
<evidence type="ECO:0000313" key="17">
    <source>
        <dbReference type="Proteomes" id="UP000536275"/>
    </source>
</evidence>
<feature type="compositionally biased region" description="Acidic residues" evidence="12">
    <location>
        <begin position="192"/>
        <end position="217"/>
    </location>
</feature>
<sequence length="884" mass="100486">MSIDNQASTALKNSGQEVKNNTNQRSELSKEEKLRKRREQLELWRQKKQQQQQEQEEVQNKAKKTEDSTNNTSTEEVKKSRQQRIEEWKRARLQKQQATKEKTTTITIKKKVHSQTTRPTLKRNLDFGDDEDDMKNSHRPVFKKPSLEYDEISEHQNDKESEDELDVFLASIRESELKSDNTKAEKAIESIPEGDVENEKENDDYDGDGDEEDESDEESRLQDLISTKLTKLQNKGKELQSIDHSQENYQEFRKVFYREAYELSALSDEQVELIRQDLDNIKVKGTDVPRPILKWSHLALPTNLSSVIHDKLKFEKPSAIQSQALPTILSGRDVIGIAKTGSGKTLSYVLPMLRHIQDQQFSKDNQGPIGLILSPTRELALQIEKEILNFTKRNNNLRVCCCYGGSSIENQINELKKGVEIIVGTPGRVIDLLAANSGRVLNLKRCTFVVLDEADRMFDLGFEPQVNKILTQIRPDRQTVLFSATFPRKMETLAKQILTDPVVIIVGGISVVAPEIKQEVVLFETSAEEQDKYKQQRVEKLHDILTNYQIEHPDSKILVFTEKQNDADELVANLLSNKYPAIAIHGGKDQMDRKYAIKEFASMDSGINILIATSIAARGLDVRNLGLVINFDPPNHMEDYVHRVGRTGRAGAKGNAITFVSSSQPKEVFNLVKALKLSHSDIDPKLEEIANKFVTKVKAGKEKISSGFGGKGLDNLQEVRDNKLKLEKQRFGDQQPQRQQEETETKKSNDEPVPDIALPEFNIIEGNTPETSGPDKCKFYCRIVINDLPQKVRWNIVQRESLSKIIDESRTSITTRGQYYPPGSKPLSNDQERNGSLAKLYLLVEGLTLQSVTEAITLIKKKMLESLDILNQRENLQPTGRYVV</sequence>
<dbReference type="GO" id="GO:0016787">
    <property type="term" value="F:hydrolase activity"/>
    <property type="evidence" value="ECO:0007669"/>
    <property type="project" value="UniProtKB-KW"/>
</dbReference>
<evidence type="ECO:0000256" key="5">
    <source>
        <dbReference type="ARBA" id="ARBA00022806"/>
    </source>
</evidence>
<feature type="compositionally biased region" description="Polar residues" evidence="12">
    <location>
        <begin position="1"/>
        <end position="24"/>
    </location>
</feature>
<dbReference type="InterPro" id="IPR027417">
    <property type="entry name" value="P-loop_NTPase"/>
</dbReference>
<dbReference type="PANTHER" id="PTHR47958">
    <property type="entry name" value="ATP-DEPENDENT RNA HELICASE DBP3"/>
    <property type="match status" value="1"/>
</dbReference>
<evidence type="ECO:0000256" key="3">
    <source>
        <dbReference type="ARBA" id="ARBA00022741"/>
    </source>
</evidence>
<dbReference type="FunFam" id="3.40.50.300:FF:000079">
    <property type="entry name" value="probable ATP-dependent RNA helicase DDX17"/>
    <property type="match status" value="1"/>
</dbReference>
<dbReference type="CDD" id="cd18787">
    <property type="entry name" value="SF2_C_DEAD"/>
    <property type="match status" value="1"/>
</dbReference>
<evidence type="ECO:0000256" key="11">
    <source>
        <dbReference type="PROSITE-ProRule" id="PRU00552"/>
    </source>
</evidence>
<organism evidence="16 17">
    <name type="scientific">Candida albicans</name>
    <name type="common">Yeast</name>
    <dbReference type="NCBI Taxonomy" id="5476"/>
    <lineage>
        <taxon>Eukaryota</taxon>
        <taxon>Fungi</taxon>
        <taxon>Dikarya</taxon>
        <taxon>Ascomycota</taxon>
        <taxon>Saccharomycotina</taxon>
        <taxon>Pichiomycetes</taxon>
        <taxon>Debaryomycetaceae</taxon>
        <taxon>Candida/Lodderomyces clade</taxon>
        <taxon>Candida</taxon>
    </lineage>
</organism>
<evidence type="ECO:0000259" key="15">
    <source>
        <dbReference type="PROSITE" id="PS51195"/>
    </source>
</evidence>
<evidence type="ECO:0000256" key="1">
    <source>
        <dbReference type="ARBA" id="ARBA00004123"/>
    </source>
</evidence>
<dbReference type="SUPFAM" id="SSF52540">
    <property type="entry name" value="P-loop containing nucleoside triphosphate hydrolases"/>
    <property type="match status" value="2"/>
</dbReference>
<evidence type="ECO:0000256" key="9">
    <source>
        <dbReference type="ARBA" id="ARBA00038511"/>
    </source>
</evidence>
<keyword evidence="8" id="KW-0539">Nucleus</keyword>
<dbReference type="Pfam" id="PF00271">
    <property type="entry name" value="Helicase_C"/>
    <property type="match status" value="1"/>
</dbReference>
<dbReference type="PROSITE" id="PS51194">
    <property type="entry name" value="HELICASE_CTER"/>
    <property type="match status" value="1"/>
</dbReference>
<dbReference type="Pfam" id="PF00270">
    <property type="entry name" value="DEAD"/>
    <property type="match status" value="1"/>
</dbReference>
<dbReference type="InterPro" id="IPR011545">
    <property type="entry name" value="DEAD/DEAH_box_helicase_dom"/>
</dbReference>
<dbReference type="GO" id="GO:0003724">
    <property type="term" value="F:RNA helicase activity"/>
    <property type="evidence" value="ECO:0007669"/>
    <property type="project" value="UniProtKB-EC"/>
</dbReference>
<feature type="compositionally biased region" description="Basic and acidic residues" evidence="12">
    <location>
        <begin position="75"/>
        <end position="90"/>
    </location>
</feature>
<dbReference type="InterPro" id="IPR056149">
    <property type="entry name" value="PRP5/DDX46/KHDC4_KH"/>
</dbReference>
<dbReference type="PROSITE" id="PS51195">
    <property type="entry name" value="Q_MOTIF"/>
    <property type="match status" value="1"/>
</dbReference>